<dbReference type="OrthoDB" id="9811121at2"/>
<dbReference type="PANTHER" id="PTHR23088:SF27">
    <property type="entry name" value="DEAMINATED GLUTATHIONE AMIDASE"/>
    <property type="match status" value="1"/>
</dbReference>
<evidence type="ECO:0000313" key="3">
    <source>
        <dbReference type="EMBL" id="MBA4542693.1"/>
    </source>
</evidence>
<dbReference type="Pfam" id="PF00795">
    <property type="entry name" value="CN_hydrolase"/>
    <property type="match status" value="1"/>
</dbReference>
<gene>
    <name evidence="3" type="ORF">H1164_07230</name>
</gene>
<dbReference type="InterPro" id="IPR036526">
    <property type="entry name" value="C-N_Hydrolase_sf"/>
</dbReference>
<sequence>MRLQLALIQMDISFGNPEANRQKVIQKIGEAASHKADIIVLPELWNTGYDLSRLDEIADPDGTETKTLLQDLSKKHQVHIVAGSVAKKTASGFYNTLYAFDKQGIQAGEYSKAHLFGLMEEDRYLQAGSRPGLFTLGDLPCAGVICYDIRFPEWTRTAALSGAELLFVPAEWPQARLDHWRQLLLTRAIENQWFVIACNRAGSDPNNVFAGHSLVSDPWGKIIAEAGSEETILYAEIDPEQVAEVRSRIPIFSDRRPELYTKE</sequence>
<feature type="domain" description="CN hydrolase" evidence="2">
    <location>
        <begin position="3"/>
        <end position="239"/>
    </location>
</feature>
<comment type="caution">
    <text evidence="3">The sequence shown here is derived from an EMBL/GenBank/DDBJ whole genome shotgun (WGS) entry which is preliminary data.</text>
</comment>
<dbReference type="PANTHER" id="PTHR23088">
    <property type="entry name" value="NITRILASE-RELATED"/>
    <property type="match status" value="1"/>
</dbReference>
<dbReference type="Gene3D" id="3.60.110.10">
    <property type="entry name" value="Carbon-nitrogen hydrolase"/>
    <property type="match status" value="1"/>
</dbReference>
<organism evidence="3 4">
    <name type="scientific">Thermoactinomyces daqus</name>
    <dbReference type="NCBI Taxonomy" id="1329516"/>
    <lineage>
        <taxon>Bacteria</taxon>
        <taxon>Bacillati</taxon>
        <taxon>Bacillota</taxon>
        <taxon>Bacilli</taxon>
        <taxon>Bacillales</taxon>
        <taxon>Thermoactinomycetaceae</taxon>
        <taxon>Thermoactinomyces</taxon>
    </lineage>
</organism>
<name>A0A7W1X9Z5_9BACL</name>
<accession>A0A7W1X9Z5</accession>
<evidence type="ECO:0000259" key="2">
    <source>
        <dbReference type="PROSITE" id="PS50263"/>
    </source>
</evidence>
<protein>
    <submittedName>
        <fullName evidence="3">Carbon-nitrogen family hydrolase</fullName>
    </submittedName>
</protein>
<proteinExistence type="inferred from homology"/>
<comment type="similarity">
    <text evidence="1">Belongs to the carbon-nitrogen hydrolase superfamily. NIT1/NIT2 family.</text>
</comment>
<reference evidence="3 4" key="1">
    <citation type="submission" date="2020-07" db="EMBL/GenBank/DDBJ databases">
        <authorList>
            <person name="Feng H."/>
        </authorList>
    </citation>
    <scope>NUCLEOTIDE SEQUENCE [LARGE SCALE GENOMIC DNA]</scope>
    <source>
        <strain evidence="4">s-11</strain>
    </source>
</reference>
<dbReference type="PROSITE" id="PS50263">
    <property type="entry name" value="CN_HYDROLASE"/>
    <property type="match status" value="1"/>
</dbReference>
<dbReference type="CDD" id="cd07583">
    <property type="entry name" value="nitrilase_5"/>
    <property type="match status" value="1"/>
</dbReference>
<dbReference type="Proteomes" id="UP000530514">
    <property type="component" value="Unassembled WGS sequence"/>
</dbReference>
<dbReference type="InterPro" id="IPR003010">
    <property type="entry name" value="C-N_Hydrolase"/>
</dbReference>
<dbReference type="EMBL" id="JACEIP010000008">
    <property type="protein sequence ID" value="MBA4542693.1"/>
    <property type="molecule type" value="Genomic_DNA"/>
</dbReference>
<dbReference type="AlphaFoldDB" id="A0A7W1X9Z5"/>
<evidence type="ECO:0000256" key="1">
    <source>
        <dbReference type="ARBA" id="ARBA00010613"/>
    </source>
</evidence>
<dbReference type="GO" id="GO:0016787">
    <property type="term" value="F:hydrolase activity"/>
    <property type="evidence" value="ECO:0007669"/>
    <property type="project" value="UniProtKB-KW"/>
</dbReference>
<keyword evidence="3" id="KW-0378">Hydrolase</keyword>
<keyword evidence="4" id="KW-1185">Reference proteome</keyword>
<evidence type="ECO:0000313" key="4">
    <source>
        <dbReference type="Proteomes" id="UP000530514"/>
    </source>
</evidence>
<dbReference type="RefSeq" id="WP_033101785.1">
    <property type="nucleotide sequence ID" value="NZ_JACEIP010000008.1"/>
</dbReference>
<dbReference type="SUPFAM" id="SSF56317">
    <property type="entry name" value="Carbon-nitrogen hydrolase"/>
    <property type="match status" value="1"/>
</dbReference>